<protein>
    <submittedName>
        <fullName evidence="1">Uncharacterized protein</fullName>
    </submittedName>
</protein>
<reference evidence="1 2" key="1">
    <citation type="submission" date="2008-05" db="EMBL/GenBank/DDBJ databases">
        <authorList>
            <person name="Weber R.J."/>
            <person name="Jacobs-Sera D."/>
            <person name="Houtz J."/>
            <person name="Hendrix R.W."/>
            <person name="Hatfull G.H."/>
        </authorList>
    </citation>
    <scope>NUCLEOTIDE SEQUENCE [LARGE SCALE GENOMIC DNA]</scope>
</reference>
<name>B3VM33_9CAUD</name>
<dbReference type="RefSeq" id="YP_002003364.1">
    <property type="nucleotide sequence ID" value="NC_011039.1"/>
</dbReference>
<gene>
    <name evidence="1" type="ORF">PREDATOR_6</name>
</gene>
<keyword evidence="2" id="KW-1185">Reference proteome</keyword>
<sequence>MIGYHYSPFANYDSIKTYGLLVPTKHPVLTTPMVCSEGHRNPHISLGRTPSMAWELSGGFLIRRAKEQGELDSIELPMRWDLYEVDLGATVYRRQNYERIRHNLCGYDELQVRVDIPKFRVTRVGQRWALD</sequence>
<dbReference type="KEGG" id="vg:6450072"/>
<evidence type="ECO:0000313" key="1">
    <source>
        <dbReference type="EMBL" id="ACF05103.1"/>
    </source>
</evidence>
<dbReference type="OrthoDB" id="36734at10239"/>
<dbReference type="Proteomes" id="UP000000621">
    <property type="component" value="Segment"/>
</dbReference>
<organism evidence="1 2">
    <name type="scientific">Mycobacterium phage Predator</name>
    <dbReference type="NCBI Taxonomy" id="543153"/>
    <lineage>
        <taxon>Viruses</taxon>
        <taxon>Duplodnaviria</taxon>
        <taxon>Heunggongvirae</taxon>
        <taxon>Uroviricota</taxon>
        <taxon>Caudoviricetes</taxon>
        <taxon>Predatorvirus</taxon>
        <taxon>Predatorvirus predator</taxon>
    </lineage>
</organism>
<dbReference type="EMBL" id="EU770222">
    <property type="protein sequence ID" value="ACF05103.1"/>
    <property type="molecule type" value="Genomic_DNA"/>
</dbReference>
<accession>B3VM33</accession>
<proteinExistence type="predicted"/>
<evidence type="ECO:0000313" key="2">
    <source>
        <dbReference type="Proteomes" id="UP000000621"/>
    </source>
</evidence>